<dbReference type="InterPro" id="IPR041515">
    <property type="entry name" value="PPAF-2-like_Clip"/>
</dbReference>
<dbReference type="Pfam" id="PF00089">
    <property type="entry name" value="Trypsin"/>
    <property type="match status" value="1"/>
</dbReference>
<sequence length="417" mass="46043">MQKVLMLCSFVALVYGQEEDIGKAINNVFTKSPRNVWQFLSSEQPDRNIESLGAFDRCGEGKDKGVHACVPYYNCDARTYTIIETRTAGTRISINIRFGTTDCAHYLEVCCAIPTTNESTLSSADPKEPVVTSPIPPVTPGGGKSCGIRNSAGIDFKLMEKRNDEAEFGEFPWMVAILRTNIVKNESLDVCGGSLITPNVILTGAHCVQKFKTGDIKVRAGEWDTQTTMERISYQERAVAEIIIHEQFHPQTLYNDVALLILEKKFIDADNVRTICMPAQNLKFESRNCFAMGWGEGVSGKGQHGILKKIEMPIVERDKCQEALRTTRLGQVFDLHSSFICAGGEGKKDTCKGDGGSPLVCPDPQNPGRYLQAGIVAWGINCGIPNVPGVYADVAQYRDWIDAAMKQQNLDIKPYIE</sequence>
<feature type="signal peptide" evidence="2">
    <location>
        <begin position="1"/>
        <end position="16"/>
    </location>
</feature>
<dbReference type="PROSITE" id="PS50240">
    <property type="entry name" value="TRYPSIN_DOM"/>
    <property type="match status" value="1"/>
</dbReference>
<accession>A0ABM1MQ65</accession>
<dbReference type="CDD" id="cd00190">
    <property type="entry name" value="Tryp_SPc"/>
    <property type="match status" value="1"/>
</dbReference>
<dbReference type="Gene3D" id="2.40.10.10">
    <property type="entry name" value="Trypsin-like serine proteases"/>
    <property type="match status" value="2"/>
</dbReference>
<evidence type="ECO:0000256" key="1">
    <source>
        <dbReference type="SAM" id="MobiDB-lite"/>
    </source>
</evidence>
<name>A0ABM1MQ65_NICVS</name>
<dbReference type="InterPro" id="IPR001314">
    <property type="entry name" value="Peptidase_S1A"/>
</dbReference>
<evidence type="ECO:0000256" key="2">
    <source>
        <dbReference type="SAM" id="SignalP"/>
    </source>
</evidence>
<evidence type="ECO:0000259" key="3">
    <source>
        <dbReference type="PROSITE" id="PS50240"/>
    </source>
</evidence>
<dbReference type="Pfam" id="PF18322">
    <property type="entry name" value="CLIP_1"/>
    <property type="match status" value="1"/>
</dbReference>
<dbReference type="InterPro" id="IPR001254">
    <property type="entry name" value="Trypsin_dom"/>
</dbReference>
<keyword evidence="2" id="KW-0732">Signal</keyword>
<evidence type="ECO:0000313" key="4">
    <source>
        <dbReference type="Proteomes" id="UP000695000"/>
    </source>
</evidence>
<feature type="domain" description="Peptidase S1" evidence="3">
    <location>
        <begin position="139"/>
        <end position="406"/>
    </location>
</feature>
<dbReference type="GeneID" id="108562789"/>
<organism evidence="4 5">
    <name type="scientific">Nicrophorus vespilloides</name>
    <name type="common">Boreal carrion beetle</name>
    <dbReference type="NCBI Taxonomy" id="110193"/>
    <lineage>
        <taxon>Eukaryota</taxon>
        <taxon>Metazoa</taxon>
        <taxon>Ecdysozoa</taxon>
        <taxon>Arthropoda</taxon>
        <taxon>Hexapoda</taxon>
        <taxon>Insecta</taxon>
        <taxon>Pterygota</taxon>
        <taxon>Neoptera</taxon>
        <taxon>Endopterygota</taxon>
        <taxon>Coleoptera</taxon>
        <taxon>Polyphaga</taxon>
        <taxon>Staphyliniformia</taxon>
        <taxon>Silphidae</taxon>
        <taxon>Nicrophorinae</taxon>
        <taxon>Nicrophorus</taxon>
    </lineage>
</organism>
<dbReference type="InterPro" id="IPR043504">
    <property type="entry name" value="Peptidase_S1_PA_chymotrypsin"/>
</dbReference>
<feature type="region of interest" description="Disordered" evidence="1">
    <location>
        <begin position="122"/>
        <end position="142"/>
    </location>
</feature>
<feature type="chain" id="PRO_5045509083" evidence="2">
    <location>
        <begin position="17"/>
        <end position="417"/>
    </location>
</feature>
<dbReference type="RefSeq" id="XP_017776715.1">
    <property type="nucleotide sequence ID" value="XM_017921226.1"/>
</dbReference>
<dbReference type="PRINTS" id="PR00722">
    <property type="entry name" value="CHYMOTRYPSIN"/>
</dbReference>
<keyword evidence="4" id="KW-1185">Reference proteome</keyword>
<proteinExistence type="predicted"/>
<dbReference type="PANTHER" id="PTHR24258:SF129">
    <property type="entry name" value="LP15124P-RELATED"/>
    <property type="match status" value="1"/>
</dbReference>
<protein>
    <submittedName>
        <fullName evidence="5">Proclotting enzyme-like</fullName>
    </submittedName>
</protein>
<dbReference type="SUPFAM" id="SSF50494">
    <property type="entry name" value="Trypsin-like serine proteases"/>
    <property type="match status" value="1"/>
</dbReference>
<reference evidence="5" key="1">
    <citation type="submission" date="2025-08" db="UniProtKB">
        <authorList>
            <consortium name="RefSeq"/>
        </authorList>
    </citation>
    <scope>IDENTIFICATION</scope>
    <source>
        <tissue evidence="5">Whole Larva</tissue>
    </source>
</reference>
<dbReference type="PANTHER" id="PTHR24258">
    <property type="entry name" value="SERINE PROTEASE-RELATED"/>
    <property type="match status" value="1"/>
</dbReference>
<gene>
    <name evidence="5" type="primary">LOC108562789</name>
</gene>
<dbReference type="InterPro" id="IPR009003">
    <property type="entry name" value="Peptidase_S1_PA"/>
</dbReference>
<evidence type="ECO:0000313" key="5">
    <source>
        <dbReference type="RefSeq" id="XP_017776715.1"/>
    </source>
</evidence>
<dbReference type="SMART" id="SM00020">
    <property type="entry name" value="Tryp_SPc"/>
    <property type="match status" value="1"/>
</dbReference>
<dbReference type="Proteomes" id="UP000695000">
    <property type="component" value="Unplaced"/>
</dbReference>